<keyword evidence="2" id="KW-1185">Reference proteome</keyword>
<organism evidence="1 2">
    <name type="scientific">Trichinella murrelli</name>
    <dbReference type="NCBI Taxonomy" id="144512"/>
    <lineage>
        <taxon>Eukaryota</taxon>
        <taxon>Metazoa</taxon>
        <taxon>Ecdysozoa</taxon>
        <taxon>Nematoda</taxon>
        <taxon>Enoplea</taxon>
        <taxon>Dorylaimia</taxon>
        <taxon>Trichinellida</taxon>
        <taxon>Trichinellidae</taxon>
        <taxon>Trichinella</taxon>
    </lineage>
</organism>
<comment type="caution">
    <text evidence="1">The sequence shown here is derived from an EMBL/GenBank/DDBJ whole genome shotgun (WGS) entry which is preliminary data.</text>
</comment>
<proteinExistence type="predicted"/>
<gene>
    <name evidence="1" type="ORF">T05_13486</name>
</gene>
<protein>
    <submittedName>
        <fullName evidence="1">Uncharacterized protein</fullName>
    </submittedName>
</protein>
<evidence type="ECO:0000313" key="1">
    <source>
        <dbReference type="EMBL" id="KRX36756.1"/>
    </source>
</evidence>
<dbReference type="EMBL" id="JYDJ01000346">
    <property type="protein sequence ID" value="KRX36756.1"/>
    <property type="molecule type" value="Genomic_DNA"/>
</dbReference>
<accession>A0A0V0TCN8</accession>
<dbReference type="Proteomes" id="UP000055048">
    <property type="component" value="Unassembled WGS sequence"/>
</dbReference>
<reference evidence="1 2" key="1">
    <citation type="submission" date="2015-01" db="EMBL/GenBank/DDBJ databases">
        <title>Evolution of Trichinella species and genotypes.</title>
        <authorList>
            <person name="Korhonen P.K."/>
            <person name="Edoardo P."/>
            <person name="Giuseppe L.R."/>
            <person name="Gasser R.B."/>
        </authorList>
    </citation>
    <scope>NUCLEOTIDE SEQUENCE [LARGE SCALE GENOMIC DNA]</scope>
    <source>
        <strain evidence="1">ISS417</strain>
    </source>
</reference>
<sequence length="60" mass="7242">MLLLQHSWKPLQHHTSERRIRSVDLSAKETMRNPHAVLRHCTYLHETFYFDKVLVELLDT</sequence>
<evidence type="ECO:0000313" key="2">
    <source>
        <dbReference type="Proteomes" id="UP000055048"/>
    </source>
</evidence>
<dbReference type="AlphaFoldDB" id="A0A0V0TCN8"/>
<name>A0A0V0TCN8_9BILA</name>